<keyword evidence="1" id="KW-0472">Membrane</keyword>
<keyword evidence="1" id="KW-1133">Transmembrane helix</keyword>
<feature type="transmembrane region" description="Helical" evidence="1">
    <location>
        <begin position="235"/>
        <end position="253"/>
    </location>
</feature>
<dbReference type="PANTHER" id="PTHR35337:SF1">
    <property type="entry name" value="SLR1478 PROTEIN"/>
    <property type="match status" value="1"/>
</dbReference>
<feature type="transmembrane region" description="Helical" evidence="1">
    <location>
        <begin position="301"/>
        <end position="320"/>
    </location>
</feature>
<evidence type="ECO:0000313" key="2">
    <source>
        <dbReference type="EMBL" id="QMT39706.1"/>
    </source>
</evidence>
<evidence type="ECO:0000256" key="1">
    <source>
        <dbReference type="SAM" id="Phobius"/>
    </source>
</evidence>
<reference evidence="2 3" key="1">
    <citation type="submission" date="2020-07" db="EMBL/GenBank/DDBJ databases">
        <title>Genomic diversity of species in the Neisseriaceae family.</title>
        <authorList>
            <person name="Vincent A.T."/>
            <person name="Bernet E."/>
            <person name="Veyrier F.J."/>
        </authorList>
    </citation>
    <scope>NUCLEOTIDE SEQUENCE [LARGE SCALE GENOMIC DNA]</scope>
    <source>
        <strain evidence="2 3">DSM 22244</strain>
    </source>
</reference>
<dbReference type="EMBL" id="CP059567">
    <property type="protein sequence ID" value="QMT39706.1"/>
    <property type="molecule type" value="Genomic_DNA"/>
</dbReference>
<keyword evidence="1" id="KW-0812">Transmembrane</keyword>
<evidence type="ECO:0000313" key="3">
    <source>
        <dbReference type="Proteomes" id="UP000514752"/>
    </source>
</evidence>
<dbReference type="AlphaFoldDB" id="A0A7D7S474"/>
<protein>
    <submittedName>
        <fullName evidence="2">Stage II sporulation protein M</fullName>
    </submittedName>
</protein>
<dbReference type="Pfam" id="PF01944">
    <property type="entry name" value="SpoIIM"/>
    <property type="match status" value="1"/>
</dbReference>
<dbReference type="PANTHER" id="PTHR35337">
    <property type="entry name" value="SLR1478 PROTEIN"/>
    <property type="match status" value="1"/>
</dbReference>
<proteinExistence type="predicted"/>
<organism evidence="2 3">
    <name type="scientific">Neisseria shayeganii</name>
    <dbReference type="NCBI Taxonomy" id="607712"/>
    <lineage>
        <taxon>Bacteria</taxon>
        <taxon>Pseudomonadati</taxon>
        <taxon>Pseudomonadota</taxon>
        <taxon>Betaproteobacteria</taxon>
        <taxon>Neisseriales</taxon>
        <taxon>Neisseriaceae</taxon>
        <taxon>Neisseria</taxon>
    </lineage>
</organism>
<name>A0A7D7S474_9NEIS</name>
<dbReference type="RefSeq" id="WP_182121499.1">
    <property type="nucleotide sequence ID" value="NZ_CP059567.1"/>
</dbReference>
<dbReference type="InterPro" id="IPR002798">
    <property type="entry name" value="SpoIIM-like"/>
</dbReference>
<feature type="transmembrane region" description="Helical" evidence="1">
    <location>
        <begin position="190"/>
        <end position="215"/>
    </location>
</feature>
<gene>
    <name evidence="2" type="ORF">H3L94_07445</name>
</gene>
<feature type="transmembrane region" description="Helical" evidence="1">
    <location>
        <begin position="165"/>
        <end position="183"/>
    </location>
</feature>
<feature type="transmembrane region" description="Helical" evidence="1">
    <location>
        <begin position="107"/>
        <end position="129"/>
    </location>
</feature>
<accession>A0A7D7S474</accession>
<dbReference type="Proteomes" id="UP000514752">
    <property type="component" value="Chromosome"/>
</dbReference>
<dbReference type="KEGG" id="nsg:H3L94_07445"/>
<sequence length="330" mass="37002">MRQLFFEEQHRPFWQAFEQDLQQFESKRVTPAPDKITAFMQDYRTVCHHLALANDRHYSGGLTDYLQYLCERAHQILYSSQKTSLAARFTAFVRRDFPRAVRTEKKLVWLAHALFYVPLMAAFLLVAFLPESSDKVAGLGGGEGLAEAYEEMRQQYEDRTNREAWQNWVMFAYYVWNNISIAFQSFGSGILFGLGTVYVTVFNGWVIGGAMGYMVHQPAGPAFFSFVGAHGAFELTGIVLAAAGGLRLGAALLRPQGLSRRDALRIQGKQAVMLMNGAFLMLFIAALIEGFWSPLTSIPMWLKYAVAAVLWLLVYAYLLFAGRKGAGGAA</sequence>
<feature type="transmembrane region" description="Helical" evidence="1">
    <location>
        <begin position="274"/>
        <end position="295"/>
    </location>
</feature>